<evidence type="ECO:0008006" key="4">
    <source>
        <dbReference type="Google" id="ProtNLM"/>
    </source>
</evidence>
<feature type="region of interest" description="Disordered" evidence="1">
    <location>
        <begin position="1"/>
        <end position="131"/>
    </location>
</feature>
<dbReference type="OrthoDB" id="9946564at2759"/>
<evidence type="ECO:0000313" key="3">
    <source>
        <dbReference type="Proteomes" id="UP000299102"/>
    </source>
</evidence>
<feature type="compositionally biased region" description="Basic residues" evidence="1">
    <location>
        <begin position="94"/>
        <end position="110"/>
    </location>
</feature>
<evidence type="ECO:0000256" key="1">
    <source>
        <dbReference type="SAM" id="MobiDB-lite"/>
    </source>
</evidence>
<comment type="caution">
    <text evidence="2">The sequence shown here is derived from an EMBL/GenBank/DDBJ whole genome shotgun (WGS) entry which is preliminary data.</text>
</comment>
<protein>
    <recommendedName>
        <fullName evidence="4">Serine/Arginine-related protein 53</fullName>
    </recommendedName>
</protein>
<sequence>MPREKSHHRDRHSSSNSDSSYERKKYKSKHKRRSRSKDRSESSSHRRKRSTSYSRHRKRSYSRSSSRERYESKSRSKKSNRHSVSRERDSRSSSKSKIRYNKSKYKSHRTRSSDRSSSNETEHSVMLKKTHMDDIESKVEKAIKAAEAVGLTMTKLPTYEYKEIEIKEDMPTIHDRNLLDELNSDSFTQKSFTSSRTKKFSQNIVIDLDSQTVRVPEIEAHVPKDDSIINFDKLASEEELREIWVKKLYNYRKKMLKGEL</sequence>
<keyword evidence="3" id="KW-1185">Reference proteome</keyword>
<feature type="compositionally biased region" description="Basic residues" evidence="1">
    <location>
        <begin position="24"/>
        <end position="36"/>
    </location>
</feature>
<feature type="compositionally biased region" description="Basic residues" evidence="1">
    <location>
        <begin position="1"/>
        <end position="11"/>
    </location>
</feature>
<feature type="compositionally biased region" description="Basic and acidic residues" evidence="1">
    <location>
        <begin position="120"/>
        <end position="131"/>
    </location>
</feature>
<reference evidence="2 3" key="1">
    <citation type="journal article" date="2019" name="Commun. Biol.">
        <title>The bagworm genome reveals a unique fibroin gene that provides high tensile strength.</title>
        <authorList>
            <person name="Kono N."/>
            <person name="Nakamura H."/>
            <person name="Ohtoshi R."/>
            <person name="Tomita M."/>
            <person name="Numata K."/>
            <person name="Arakawa K."/>
        </authorList>
    </citation>
    <scope>NUCLEOTIDE SEQUENCE [LARGE SCALE GENOMIC DNA]</scope>
</reference>
<dbReference type="AlphaFoldDB" id="A0A4C1WZ01"/>
<evidence type="ECO:0000313" key="2">
    <source>
        <dbReference type="EMBL" id="GBP56756.1"/>
    </source>
</evidence>
<feature type="compositionally biased region" description="Basic and acidic residues" evidence="1">
    <location>
        <begin position="65"/>
        <end position="74"/>
    </location>
</feature>
<organism evidence="2 3">
    <name type="scientific">Eumeta variegata</name>
    <name type="common">Bagworm moth</name>
    <name type="synonym">Eumeta japonica</name>
    <dbReference type="NCBI Taxonomy" id="151549"/>
    <lineage>
        <taxon>Eukaryota</taxon>
        <taxon>Metazoa</taxon>
        <taxon>Ecdysozoa</taxon>
        <taxon>Arthropoda</taxon>
        <taxon>Hexapoda</taxon>
        <taxon>Insecta</taxon>
        <taxon>Pterygota</taxon>
        <taxon>Neoptera</taxon>
        <taxon>Endopterygota</taxon>
        <taxon>Lepidoptera</taxon>
        <taxon>Glossata</taxon>
        <taxon>Ditrysia</taxon>
        <taxon>Tineoidea</taxon>
        <taxon>Psychidae</taxon>
        <taxon>Oiketicinae</taxon>
        <taxon>Eumeta</taxon>
    </lineage>
</organism>
<proteinExistence type="predicted"/>
<feature type="compositionally biased region" description="Basic residues" evidence="1">
    <location>
        <begin position="45"/>
        <end position="61"/>
    </location>
</feature>
<dbReference type="EMBL" id="BGZK01000700">
    <property type="protein sequence ID" value="GBP56756.1"/>
    <property type="molecule type" value="Genomic_DNA"/>
</dbReference>
<dbReference type="Proteomes" id="UP000299102">
    <property type="component" value="Unassembled WGS sequence"/>
</dbReference>
<accession>A0A4C1WZ01</accession>
<dbReference type="STRING" id="151549.A0A4C1WZ01"/>
<gene>
    <name evidence="2" type="ORF">EVAR_37012_1</name>
</gene>
<name>A0A4C1WZ01_EUMVA</name>